<sequence length="157" mass="15346">MNEGRRSAIAAGSAVAAIAAGATTITAIAAGAAAAAIAAICSVAPARLQPQRLQGQAGGAGDVEDRGAAAVEHDVGKAIAIGIAVDRDGLSGGDGQGRGDVDHRQRSVEDDGIRSGGSLRDGQGFAQAGQPVVADDIIAGRYGNHGHFDTPGKRGSG</sequence>
<protein>
    <submittedName>
        <fullName evidence="2">Uncharacterized protein</fullName>
    </submittedName>
</protein>
<feature type="region of interest" description="Disordered" evidence="1">
    <location>
        <begin position="87"/>
        <end position="126"/>
    </location>
</feature>
<dbReference type="AlphaFoldDB" id="A0A398BKX2"/>
<evidence type="ECO:0000313" key="3">
    <source>
        <dbReference type="Proteomes" id="UP000266649"/>
    </source>
</evidence>
<evidence type="ECO:0000256" key="1">
    <source>
        <dbReference type="SAM" id="MobiDB-lite"/>
    </source>
</evidence>
<comment type="caution">
    <text evidence="2">The sequence shown here is derived from an EMBL/GenBank/DDBJ whole genome shotgun (WGS) entry which is preliminary data.</text>
</comment>
<evidence type="ECO:0000313" key="2">
    <source>
        <dbReference type="EMBL" id="RID90324.1"/>
    </source>
</evidence>
<keyword evidence="3" id="KW-1185">Reference proteome</keyword>
<reference evidence="2 3" key="1">
    <citation type="submission" date="2018-09" db="EMBL/GenBank/DDBJ databases">
        <title>Gemmobacter lutimaris sp. nov., a marine bacterium isolated from tidal flat.</title>
        <authorList>
            <person name="Lee D.W."/>
            <person name="Yoo Y."/>
            <person name="Kim J.-J."/>
            <person name="Kim B.S."/>
        </authorList>
    </citation>
    <scope>NUCLEOTIDE SEQUENCE [LARGE SCALE GENOMIC DNA]</scope>
    <source>
        <strain evidence="2 3">YJ-T1-11</strain>
    </source>
</reference>
<gene>
    <name evidence="2" type="ORF">D2N39_18330</name>
</gene>
<feature type="compositionally biased region" description="Basic and acidic residues" evidence="1">
    <location>
        <begin position="97"/>
        <end position="113"/>
    </location>
</feature>
<dbReference type="InterPro" id="IPR006311">
    <property type="entry name" value="TAT_signal"/>
</dbReference>
<dbReference type="EMBL" id="QXXQ01000014">
    <property type="protein sequence ID" value="RID90324.1"/>
    <property type="molecule type" value="Genomic_DNA"/>
</dbReference>
<name>A0A398BKX2_9RHOB</name>
<organism evidence="2 3">
    <name type="scientific">Gemmobacter lutimaris</name>
    <dbReference type="NCBI Taxonomy" id="2306023"/>
    <lineage>
        <taxon>Bacteria</taxon>
        <taxon>Pseudomonadati</taxon>
        <taxon>Pseudomonadota</taxon>
        <taxon>Alphaproteobacteria</taxon>
        <taxon>Rhodobacterales</taxon>
        <taxon>Paracoccaceae</taxon>
        <taxon>Gemmobacter</taxon>
    </lineage>
</organism>
<proteinExistence type="predicted"/>
<dbReference type="Proteomes" id="UP000266649">
    <property type="component" value="Unassembled WGS sequence"/>
</dbReference>
<dbReference type="PROSITE" id="PS51318">
    <property type="entry name" value="TAT"/>
    <property type="match status" value="1"/>
</dbReference>
<accession>A0A398BKX2</accession>